<evidence type="ECO:0000313" key="2">
    <source>
        <dbReference type="EMBL" id="CAG8672579.1"/>
    </source>
</evidence>
<sequence>MTNENWTRIHVHLPPSTINIASFQRNTNVQNGKKLRRNNLPGMPKILEEWNTHLVEYWTALNGKEKQEAKKESISKSKNNNSYKMTKNRTNTAIYDYVIRIRKFINQYWNSGEVTQHVEIHTL</sequence>
<name>A0A9N9HAT4_9GLOM</name>
<feature type="region of interest" description="Disordered" evidence="1">
    <location>
        <begin position="65"/>
        <end position="85"/>
    </location>
</feature>
<gene>
    <name evidence="2" type="ORF">AGERDE_LOCUS12328</name>
</gene>
<evidence type="ECO:0000313" key="3">
    <source>
        <dbReference type="Proteomes" id="UP000789831"/>
    </source>
</evidence>
<dbReference type="Proteomes" id="UP000789831">
    <property type="component" value="Unassembled WGS sequence"/>
</dbReference>
<organism evidence="2 3">
    <name type="scientific">Ambispora gerdemannii</name>
    <dbReference type="NCBI Taxonomy" id="144530"/>
    <lineage>
        <taxon>Eukaryota</taxon>
        <taxon>Fungi</taxon>
        <taxon>Fungi incertae sedis</taxon>
        <taxon>Mucoromycota</taxon>
        <taxon>Glomeromycotina</taxon>
        <taxon>Glomeromycetes</taxon>
        <taxon>Archaeosporales</taxon>
        <taxon>Ambisporaceae</taxon>
        <taxon>Ambispora</taxon>
    </lineage>
</organism>
<feature type="compositionally biased region" description="Low complexity" evidence="1">
    <location>
        <begin position="76"/>
        <end position="85"/>
    </location>
</feature>
<keyword evidence="3" id="KW-1185">Reference proteome</keyword>
<comment type="caution">
    <text evidence="2">The sequence shown here is derived from an EMBL/GenBank/DDBJ whole genome shotgun (WGS) entry which is preliminary data.</text>
</comment>
<reference evidence="2" key="1">
    <citation type="submission" date="2021-06" db="EMBL/GenBank/DDBJ databases">
        <authorList>
            <person name="Kallberg Y."/>
            <person name="Tangrot J."/>
            <person name="Rosling A."/>
        </authorList>
    </citation>
    <scope>NUCLEOTIDE SEQUENCE</scope>
    <source>
        <strain evidence="2">MT106</strain>
    </source>
</reference>
<proteinExistence type="predicted"/>
<feature type="compositionally biased region" description="Basic and acidic residues" evidence="1">
    <location>
        <begin position="65"/>
        <end position="75"/>
    </location>
</feature>
<accession>A0A9N9HAT4</accession>
<evidence type="ECO:0000256" key="1">
    <source>
        <dbReference type="SAM" id="MobiDB-lite"/>
    </source>
</evidence>
<protein>
    <submittedName>
        <fullName evidence="2">1967_t:CDS:1</fullName>
    </submittedName>
</protein>
<feature type="non-terminal residue" evidence="2">
    <location>
        <position position="123"/>
    </location>
</feature>
<dbReference type="EMBL" id="CAJVPL010008021">
    <property type="protein sequence ID" value="CAG8672579.1"/>
    <property type="molecule type" value="Genomic_DNA"/>
</dbReference>
<dbReference type="AlphaFoldDB" id="A0A9N9HAT4"/>